<dbReference type="Gene3D" id="1.10.287.70">
    <property type="match status" value="1"/>
</dbReference>
<keyword evidence="2" id="KW-1133">Transmembrane helix</keyword>
<dbReference type="Pfam" id="PF02254">
    <property type="entry name" value="TrkA_N"/>
    <property type="match status" value="2"/>
</dbReference>
<dbReference type="SUPFAM" id="SSF51735">
    <property type="entry name" value="NAD(P)-binding Rossmann-fold domains"/>
    <property type="match status" value="2"/>
</dbReference>
<feature type="transmembrane region" description="Helical" evidence="2">
    <location>
        <begin position="12"/>
        <end position="33"/>
    </location>
</feature>
<dbReference type="RefSeq" id="WP_188860939.1">
    <property type="nucleotide sequence ID" value="NZ_BMLT01000006.1"/>
</dbReference>
<proteinExistence type="predicted"/>
<evidence type="ECO:0000259" key="3">
    <source>
        <dbReference type="PROSITE" id="PS51201"/>
    </source>
</evidence>
<dbReference type="PROSITE" id="PS51201">
    <property type="entry name" value="RCK_N"/>
    <property type="match status" value="2"/>
</dbReference>
<gene>
    <name evidence="4" type="ORF">GCM10011348_24840</name>
</gene>
<name>A0A917ZJ43_9GAMM</name>
<reference evidence="4 5" key="1">
    <citation type="journal article" date="2014" name="Int. J. Syst. Evol. Microbiol.">
        <title>Complete genome sequence of Corynebacterium casei LMG S-19264T (=DSM 44701T), isolated from a smear-ripened cheese.</title>
        <authorList>
            <consortium name="US DOE Joint Genome Institute (JGI-PGF)"/>
            <person name="Walter F."/>
            <person name="Albersmeier A."/>
            <person name="Kalinowski J."/>
            <person name="Ruckert C."/>
        </authorList>
    </citation>
    <scope>NUCLEOTIDE SEQUENCE [LARGE SCALE GENOMIC DNA]</scope>
    <source>
        <strain evidence="4 5">CGMCC 1.7286</strain>
    </source>
</reference>
<feature type="transmembrane region" description="Helical" evidence="2">
    <location>
        <begin position="76"/>
        <end position="100"/>
    </location>
</feature>
<protein>
    <recommendedName>
        <fullName evidence="3">RCK N-terminal domain-containing protein</fullName>
    </recommendedName>
</protein>
<dbReference type="Proteomes" id="UP000599578">
    <property type="component" value="Unassembled WGS sequence"/>
</dbReference>
<dbReference type="Pfam" id="PF07885">
    <property type="entry name" value="Ion_trans_2"/>
    <property type="match status" value="1"/>
</dbReference>
<comment type="caution">
    <text evidence="4">The sequence shown here is derived from an EMBL/GenBank/DDBJ whole genome shotgun (WGS) entry which is preliminary data.</text>
</comment>
<dbReference type="InterPro" id="IPR036291">
    <property type="entry name" value="NAD(P)-bd_dom_sf"/>
</dbReference>
<evidence type="ECO:0000313" key="4">
    <source>
        <dbReference type="EMBL" id="GGO82757.1"/>
    </source>
</evidence>
<feature type="domain" description="RCK N-terminal" evidence="3">
    <location>
        <begin position="123"/>
        <end position="245"/>
    </location>
</feature>
<dbReference type="Gene3D" id="3.40.50.720">
    <property type="entry name" value="NAD(P)-binding Rossmann-like Domain"/>
    <property type="match status" value="2"/>
</dbReference>
<evidence type="ECO:0000256" key="1">
    <source>
        <dbReference type="ARBA" id="ARBA00004651"/>
    </source>
</evidence>
<evidence type="ECO:0000313" key="5">
    <source>
        <dbReference type="Proteomes" id="UP000599578"/>
    </source>
</evidence>
<accession>A0A917ZJ43</accession>
<keyword evidence="2" id="KW-0472">Membrane</keyword>
<dbReference type="InterPro" id="IPR013099">
    <property type="entry name" value="K_chnl_dom"/>
</dbReference>
<sequence length="565" mass="63799">MNNVIYLMLRRLRAPLITLIVVYALSVLGLVLIPGIDDQGQPWRMSFFHAFYFVSFMGSTIGFGEVPYAFTDAQRLWTLVCIYATVITWLYAIGSLLALLQDPAFGRLMRRRSFAGEVSRITEPFFLVCGYGVTGSRVVRRLAEREIRSVVVDIDQEKVDALEIDSLRLRIPRLCADAALPDVLHDAGLRHSQCIGVLALTNQDQANLAVAIASKLLVPSRMVISRSEGDVTTANLESFGTDLVVDPFRAYAQYLVLTTHSPYMHLVYDWLLNPRHRNMATVHRRREGRWIICGFGRFGRALYGEFLDDGVELTVIDDDPGLQCEGAQRVRGIGTEAVTLREACVETAVGIVAGTDNDADNLSIIMTARELNPRLITVVRQNLSANGPVFESSKADFVMEPGRIISNRIMAQMKSPLLPVFIERMQARHDDVWAHVLLNRMSRVVGDRELDSWSVRICEEQTPALLMPGDGTPLTLRTLTKDPRERERQLPCIVLMHRRGEAVDMLPGELLELEPEDEILFCGLAEAQREMEWTLKNVNVFQYLQTGQEHSHTVLSRLLRRREPR</sequence>
<feature type="domain" description="RCK N-terminal" evidence="3">
    <location>
        <begin position="287"/>
        <end position="399"/>
    </location>
</feature>
<dbReference type="PANTHER" id="PTHR43833">
    <property type="entry name" value="POTASSIUM CHANNEL PROTEIN 2-RELATED-RELATED"/>
    <property type="match status" value="1"/>
</dbReference>
<evidence type="ECO:0000256" key="2">
    <source>
        <dbReference type="SAM" id="Phobius"/>
    </source>
</evidence>
<organism evidence="4 5">
    <name type="scientific">Marinobacterium nitratireducens</name>
    <dbReference type="NCBI Taxonomy" id="518897"/>
    <lineage>
        <taxon>Bacteria</taxon>
        <taxon>Pseudomonadati</taxon>
        <taxon>Pseudomonadota</taxon>
        <taxon>Gammaproteobacteria</taxon>
        <taxon>Oceanospirillales</taxon>
        <taxon>Oceanospirillaceae</taxon>
        <taxon>Marinobacterium</taxon>
    </lineage>
</organism>
<dbReference type="InterPro" id="IPR050721">
    <property type="entry name" value="Trk_Ktr_HKT_K-transport"/>
</dbReference>
<dbReference type="EMBL" id="BMLT01000006">
    <property type="protein sequence ID" value="GGO82757.1"/>
    <property type="molecule type" value="Genomic_DNA"/>
</dbReference>
<dbReference type="AlphaFoldDB" id="A0A917ZJ43"/>
<keyword evidence="2" id="KW-0812">Transmembrane</keyword>
<dbReference type="GO" id="GO:0006813">
    <property type="term" value="P:potassium ion transport"/>
    <property type="evidence" value="ECO:0007669"/>
    <property type="project" value="InterPro"/>
</dbReference>
<feature type="transmembrane region" description="Helical" evidence="2">
    <location>
        <begin position="45"/>
        <end position="64"/>
    </location>
</feature>
<dbReference type="SUPFAM" id="SSF81324">
    <property type="entry name" value="Voltage-gated potassium channels"/>
    <property type="match status" value="1"/>
</dbReference>
<dbReference type="GO" id="GO:0005886">
    <property type="term" value="C:plasma membrane"/>
    <property type="evidence" value="ECO:0007669"/>
    <property type="project" value="UniProtKB-SubCell"/>
</dbReference>
<keyword evidence="5" id="KW-1185">Reference proteome</keyword>
<dbReference type="InterPro" id="IPR003148">
    <property type="entry name" value="RCK_N"/>
</dbReference>
<comment type="subcellular location">
    <subcellularLocation>
        <location evidence="1">Cell membrane</location>
        <topology evidence="1">Multi-pass membrane protein</topology>
    </subcellularLocation>
</comment>